<evidence type="ECO:0000256" key="1">
    <source>
        <dbReference type="SAM" id="SignalP"/>
    </source>
</evidence>
<dbReference type="STRING" id="419481.SAMN05216233_12739"/>
<organism evidence="3 4">
    <name type="scientific">Desulfoluna spongiiphila</name>
    <dbReference type="NCBI Taxonomy" id="419481"/>
    <lineage>
        <taxon>Bacteria</taxon>
        <taxon>Pseudomonadati</taxon>
        <taxon>Thermodesulfobacteriota</taxon>
        <taxon>Desulfobacteria</taxon>
        <taxon>Desulfobacterales</taxon>
        <taxon>Desulfolunaceae</taxon>
        <taxon>Desulfoluna</taxon>
    </lineage>
</organism>
<feature type="chain" id="PRO_5011723592" evidence="1">
    <location>
        <begin position="19"/>
        <end position="293"/>
    </location>
</feature>
<keyword evidence="4" id="KW-1185">Reference proteome</keyword>
<accession>A0A1G5JB59</accession>
<dbReference type="SUPFAM" id="SSF54001">
    <property type="entry name" value="Cysteine proteinases"/>
    <property type="match status" value="1"/>
</dbReference>
<proteinExistence type="predicted"/>
<reference evidence="3 4" key="1">
    <citation type="submission" date="2016-10" db="EMBL/GenBank/DDBJ databases">
        <authorList>
            <person name="de Groot N.N."/>
        </authorList>
    </citation>
    <scope>NUCLEOTIDE SEQUENCE [LARGE SCALE GENOMIC DNA]</scope>
    <source>
        <strain evidence="3 4">AA1</strain>
    </source>
</reference>
<feature type="signal peptide" evidence="1">
    <location>
        <begin position="1"/>
        <end position="18"/>
    </location>
</feature>
<dbReference type="AlphaFoldDB" id="A0A1G5JB59"/>
<dbReference type="InterPro" id="IPR038765">
    <property type="entry name" value="Papain-like_cys_pep_sf"/>
</dbReference>
<evidence type="ECO:0000259" key="2">
    <source>
        <dbReference type="SMART" id="SM00460"/>
    </source>
</evidence>
<dbReference type="SMART" id="SM00460">
    <property type="entry name" value="TGc"/>
    <property type="match status" value="1"/>
</dbReference>
<dbReference type="RefSeq" id="WP_092215209.1">
    <property type="nucleotide sequence ID" value="NZ_FMUX01000027.1"/>
</dbReference>
<gene>
    <name evidence="3" type="ORF">SAMN05216233_12739</name>
</gene>
<dbReference type="OrthoDB" id="9804872at2"/>
<protein>
    <submittedName>
        <fullName evidence="3">Transglutaminase-like superfamily protein</fullName>
    </submittedName>
</protein>
<evidence type="ECO:0000313" key="4">
    <source>
        <dbReference type="Proteomes" id="UP000198870"/>
    </source>
</evidence>
<name>A0A1G5JB59_9BACT</name>
<sequence>MKSKFIISVILVCAVALSLCFRMKDSQDQASVDVEKLLKYSWSVRNTTNRTIHDAVLRIYSPVAETSNQVCTELTASHSFERFSDDDGNQILTFRIPAITPFSDEIIRVKAKLVLREQPVKESLGSDHDDYTAATKYIESGHPLLIEKAEELKGNNSRETAEKIHRWIVDNLHYSGYLKNERGALYALQKRTGDCTEYMDLFVALCRAVNIPARCVAGYVAEGDRVVGPSEYHNWAQFYDGRSWQIADPQRGKFLTERSDYIAMRVYGKHGESPGSFERFDISDSNLKVKMNH</sequence>
<dbReference type="Pfam" id="PF01841">
    <property type="entry name" value="Transglut_core"/>
    <property type="match status" value="1"/>
</dbReference>
<dbReference type="Gene3D" id="3.10.620.30">
    <property type="match status" value="1"/>
</dbReference>
<evidence type="ECO:0000313" key="3">
    <source>
        <dbReference type="EMBL" id="SCY85532.1"/>
    </source>
</evidence>
<feature type="domain" description="Transglutaminase-like" evidence="2">
    <location>
        <begin position="187"/>
        <end position="251"/>
    </location>
</feature>
<dbReference type="PANTHER" id="PTHR33490">
    <property type="entry name" value="BLR5614 PROTEIN-RELATED"/>
    <property type="match status" value="1"/>
</dbReference>
<dbReference type="InterPro" id="IPR002931">
    <property type="entry name" value="Transglutaminase-like"/>
</dbReference>
<dbReference type="EMBL" id="FMUX01000027">
    <property type="protein sequence ID" value="SCY85532.1"/>
    <property type="molecule type" value="Genomic_DNA"/>
</dbReference>
<dbReference type="Proteomes" id="UP000198870">
    <property type="component" value="Unassembled WGS sequence"/>
</dbReference>
<keyword evidence="1" id="KW-0732">Signal</keyword>